<name>A0A9C7EZ83_9VIRU</name>
<keyword evidence="1" id="KW-0472">Membrane</keyword>
<reference evidence="2" key="1">
    <citation type="submission" date="2022-10" db="EMBL/GenBank/DDBJ databases">
        <title>Genome sequences of endogenous nimaviruses in decapod crustaceans.</title>
        <authorList>
            <person name="Kawato S."/>
            <person name="Nozaki R."/>
            <person name="Kondo H."/>
            <person name="Hirono I."/>
        </authorList>
    </citation>
    <scope>NUCLEOTIDE SEQUENCE</scope>
    <source>
        <strain evidence="2">TUMSAT20210906</strain>
    </source>
</reference>
<keyword evidence="1" id="KW-1133">Transmembrane helix</keyword>
<organism evidence="2">
    <name type="scientific">Armadillidium vulgare clopovirus</name>
    <dbReference type="NCBI Taxonomy" id="2984284"/>
    <lineage>
        <taxon>Viruses</taxon>
        <taxon>Viruses incertae sedis</taxon>
        <taxon>Naldaviricetes</taxon>
        <taxon>Nimaviridae</taxon>
    </lineage>
</organism>
<feature type="transmembrane region" description="Helical" evidence="1">
    <location>
        <begin position="6"/>
        <end position="29"/>
    </location>
</feature>
<keyword evidence="1" id="KW-0812">Transmembrane</keyword>
<evidence type="ECO:0000256" key="1">
    <source>
        <dbReference type="SAM" id="Phobius"/>
    </source>
</evidence>
<sequence>MNHLDNLISLFFFILVVGSVTFFMMKLILLNYFKGYNNKNPNSIGSTKKTANTFLNRIQNTSAFLIQNKNKNKRNYYYYEDEPSPLMVENDDLLFYSLSLCNFFSKFDCRNFSKRMDAALPTNPLITKTLFALPNGAVINKNFSLSQPELDAAWNQIRSNNNDDDDDNNNNNSNSLLLLLPFRKKTCTNHPIIFIHVYGTYGNEENFKIRAQKTVCGCKSHKKLFTFPPSTTTTTSTPSFNNYDLQIDKPGVNVLRFPLPGVKPLIEKVSESSSNRYLLNTNGEIIFSDPCSQFKDGNYKIDDILIKYSDINALRTKRPNLFSEFMETKKAPRTVLCRNQQVYKLL</sequence>
<protein>
    <submittedName>
        <fullName evidence="2">Wsv325-like protein</fullName>
    </submittedName>
</protein>
<dbReference type="EMBL" id="LC738883">
    <property type="protein sequence ID" value="BDT63338.1"/>
    <property type="molecule type" value="Genomic_DNA"/>
</dbReference>
<evidence type="ECO:0000313" key="2">
    <source>
        <dbReference type="EMBL" id="BDT63338.1"/>
    </source>
</evidence>
<accession>A0A9C7EZ83</accession>
<proteinExistence type="predicted"/>